<proteinExistence type="predicted"/>
<keyword evidence="2" id="KW-0597">Phosphoprotein</keyword>
<feature type="region of interest" description="Disordered" evidence="6">
    <location>
        <begin position="660"/>
        <end position="974"/>
    </location>
</feature>
<accession>A0A8H3BWK9</accession>
<evidence type="ECO:0000256" key="1">
    <source>
        <dbReference type="ARBA" id="ARBA00004123"/>
    </source>
</evidence>
<feature type="region of interest" description="Disordered" evidence="6">
    <location>
        <begin position="392"/>
        <end position="446"/>
    </location>
</feature>
<comment type="caution">
    <text evidence="7">The sequence shown here is derived from an EMBL/GenBank/DDBJ whole genome shotgun (WGS) entry which is preliminary data.</text>
</comment>
<feature type="compositionally biased region" description="Basic and acidic residues" evidence="6">
    <location>
        <begin position="680"/>
        <end position="702"/>
    </location>
</feature>
<evidence type="ECO:0000256" key="2">
    <source>
        <dbReference type="ARBA" id="ARBA00022553"/>
    </source>
</evidence>
<feature type="region of interest" description="Disordered" evidence="6">
    <location>
        <begin position="988"/>
        <end position="1092"/>
    </location>
</feature>
<evidence type="ECO:0000256" key="5">
    <source>
        <dbReference type="ARBA" id="ARBA00023242"/>
    </source>
</evidence>
<dbReference type="AlphaFoldDB" id="A0A8H3BWK9"/>
<organism evidence="7 8">
    <name type="scientific">Rhizoctonia solani</name>
    <dbReference type="NCBI Taxonomy" id="456999"/>
    <lineage>
        <taxon>Eukaryota</taxon>
        <taxon>Fungi</taxon>
        <taxon>Dikarya</taxon>
        <taxon>Basidiomycota</taxon>
        <taxon>Agaricomycotina</taxon>
        <taxon>Agaricomycetes</taxon>
        <taxon>Cantharellales</taxon>
        <taxon>Ceratobasidiaceae</taxon>
        <taxon>Rhizoctonia</taxon>
    </lineage>
</organism>
<evidence type="ECO:0000313" key="7">
    <source>
        <dbReference type="EMBL" id="CAE6466155.1"/>
    </source>
</evidence>
<feature type="compositionally biased region" description="Low complexity" evidence="6">
    <location>
        <begin position="786"/>
        <end position="817"/>
    </location>
</feature>
<keyword evidence="3" id="KW-0677">Repeat</keyword>
<protein>
    <submittedName>
        <fullName evidence="7">Uncharacterized protein</fullName>
    </submittedName>
</protein>
<gene>
    <name evidence="7" type="ORF">RDB_LOCUS167363</name>
</gene>
<feature type="region of interest" description="Disordered" evidence="6">
    <location>
        <begin position="496"/>
        <end position="630"/>
    </location>
</feature>
<keyword evidence="5" id="KW-0539">Nucleus</keyword>
<dbReference type="EMBL" id="CAJMWS010000846">
    <property type="protein sequence ID" value="CAE6466155.1"/>
    <property type="molecule type" value="Genomic_DNA"/>
</dbReference>
<feature type="compositionally biased region" description="Low complexity" evidence="6">
    <location>
        <begin position="77"/>
        <end position="87"/>
    </location>
</feature>
<feature type="compositionally biased region" description="Pro residues" evidence="6">
    <location>
        <begin position="88"/>
        <end position="100"/>
    </location>
</feature>
<dbReference type="PANTHER" id="PTHR15263">
    <property type="entry name" value="I-KAPPA-B-LIKE PROTEIN IKBL"/>
    <property type="match status" value="1"/>
</dbReference>
<name>A0A8H3BWK9_9AGAM</name>
<keyword evidence="4" id="KW-0040">ANK repeat</keyword>
<feature type="region of interest" description="Disordered" evidence="6">
    <location>
        <begin position="67"/>
        <end position="223"/>
    </location>
</feature>
<feature type="compositionally biased region" description="Basic and acidic residues" evidence="6">
    <location>
        <begin position="403"/>
        <end position="435"/>
    </location>
</feature>
<feature type="compositionally biased region" description="Low complexity" evidence="6">
    <location>
        <begin position="144"/>
        <end position="156"/>
    </location>
</feature>
<evidence type="ECO:0000256" key="3">
    <source>
        <dbReference type="ARBA" id="ARBA00022737"/>
    </source>
</evidence>
<reference evidence="7" key="1">
    <citation type="submission" date="2021-01" db="EMBL/GenBank/DDBJ databases">
        <authorList>
            <person name="Kaushik A."/>
        </authorList>
    </citation>
    <scope>NUCLEOTIDE SEQUENCE</scope>
    <source>
        <strain evidence="7">AG1-1C</strain>
    </source>
</reference>
<feature type="compositionally biased region" description="Basic and acidic residues" evidence="6">
    <location>
        <begin position="990"/>
        <end position="1081"/>
    </location>
</feature>
<dbReference type="GO" id="GO:0043124">
    <property type="term" value="P:negative regulation of canonical NF-kappaB signal transduction"/>
    <property type="evidence" value="ECO:0007669"/>
    <property type="project" value="InterPro"/>
</dbReference>
<dbReference type="PANTHER" id="PTHR15263:SF1">
    <property type="entry name" value="NF-KAPPA-B INHIBITOR-LIKE PROTEIN 1"/>
    <property type="match status" value="1"/>
</dbReference>
<evidence type="ECO:0000256" key="6">
    <source>
        <dbReference type="SAM" id="MobiDB-lite"/>
    </source>
</evidence>
<dbReference type="InterPro" id="IPR038753">
    <property type="entry name" value="NFKBIL1"/>
</dbReference>
<dbReference type="GO" id="GO:0005634">
    <property type="term" value="C:nucleus"/>
    <property type="evidence" value="ECO:0007669"/>
    <property type="project" value="UniProtKB-SubCell"/>
</dbReference>
<dbReference type="Proteomes" id="UP000663846">
    <property type="component" value="Unassembled WGS sequence"/>
</dbReference>
<feature type="compositionally biased region" description="Basic and acidic residues" evidence="6">
    <location>
        <begin position="722"/>
        <end position="741"/>
    </location>
</feature>
<evidence type="ECO:0000256" key="4">
    <source>
        <dbReference type="ARBA" id="ARBA00023043"/>
    </source>
</evidence>
<feature type="compositionally biased region" description="Basic and acidic residues" evidence="6">
    <location>
        <begin position="965"/>
        <end position="974"/>
    </location>
</feature>
<feature type="compositionally biased region" description="Polar residues" evidence="6">
    <location>
        <begin position="599"/>
        <end position="622"/>
    </location>
</feature>
<sequence length="1208" mass="135016">MISTPMSHPSSPNSAIITHSARTPDIMHQPMVQPMVDPMFRRGSFGMEASLKTAIPTNDAAQQFQEVLNRSERPVPSRRSSLRTVPAAFPPPPPPPPPPASSVLESMRMASHAASMRSPSPSPIVDMSTGTDTRKIHHSPIRSPPSLSSAPRRNSSQAEHFMRSSLSPPPSANKRTYSFAREQARKPTVPGGPIIPPSRTNSCPPDADMFPTRGVRSNSDGYNSASTSFMTECSVSPTSSDSSQPSDIEDIHIPHIKTKAPEQASSFSLAAQLEMESRRLELVWQETEKQWKDKHGTTLPRSQDMAFRRKIESGITIKDESPIDKEWRDMWKNANNCWSESEARWRKEDAHRRTASRNDDSHFHTAHSDTHNISVADDDKVMNAIMSHFGKEMEKRRQRAERKRLEEVEQAERKRREEESDVWRAALERESESRRSSSQGIVKDQHVEHSWLPDRLMRPDITRTRSSSVIVEPRPAFQRSRSGSVATIVDPLSSDVGINPLPTNLAPPAVEHARVKRSRSSRESRESFELPLPEEDPARAQVEKQRSEEIRKNYIGAARQQLYTPATEVPRTQHAKSCDSAASDETEREIPRAKGHQRGPSTTSNGESHSPRPSLSPSNSTRDVPLAVQQDGGFSIAEEVWKLEREQAALARRIQELRAAAEGTEGSKPTPPAPVLAPVDQERERGREKNKDLKVKVGEQPRAKSQTVRKHTDNEGAVFKAMQERSRKTEQPAPDSNRKPEPVAITPEVRPATAVLPQGEPSGRVHFVSNKRSAEDLPLPTPPRVRTPGPTKIHTPARVRTPSPRSSSPVNVASTSSFAPTMAREAPVVHEAVPSVHEAVAPSSSPRIHTTPSQPTLRPSGKSREAGLNGMSAERPKSSTMPTLSVPHVNTSNSPIDAAHDQGASPLGARTPRATNFDPDRTPRAQTGPVPDSNEKPGSPPLARVYINPHQVRARPEVAPVEPPVRMEESSRRRMDAAVGANVAAAAAETFDRAGGKKRTKEAEFRAQEERRAAEEQLVREQRRAEEDRRIREEQRAEEARRREAAERREREDRARYEQLKRENEERKRRWANDPSHERVSRAQQQPTREPSALDAWNSYELRWSALSVASSTQPIGFRDIPWPLLRIPTGPEAITPQAVGAFILSPLHSQDKSRKERLRNAMLRWHSDKFEGRWMARIEEEDRPKVKEAVGAVARSLTELMTKPDLY</sequence>
<evidence type="ECO:0000313" key="8">
    <source>
        <dbReference type="Proteomes" id="UP000663846"/>
    </source>
</evidence>
<comment type="subcellular location">
    <subcellularLocation>
        <location evidence="1">Nucleus</location>
    </subcellularLocation>
</comment>
<feature type="compositionally biased region" description="Polar residues" evidence="6">
    <location>
        <begin position="878"/>
        <end position="895"/>
    </location>
</feature>
<feature type="compositionally biased region" description="Polar residues" evidence="6">
    <location>
        <begin position="842"/>
        <end position="857"/>
    </location>
</feature>
<feature type="compositionally biased region" description="Basic and acidic residues" evidence="6">
    <location>
        <begin position="536"/>
        <end position="552"/>
    </location>
</feature>